<evidence type="ECO:0000313" key="2">
    <source>
        <dbReference type="EMBL" id="TDU71140.1"/>
    </source>
</evidence>
<comment type="caution">
    <text evidence="2">The sequence shown here is derived from an EMBL/GenBank/DDBJ whole genome shotgun (WGS) entry which is preliminary data.</text>
</comment>
<dbReference type="AlphaFoldDB" id="A0A4R7RYX8"/>
<proteinExistence type="predicted"/>
<dbReference type="EMBL" id="SOCA01000003">
    <property type="protein sequence ID" value="TDU71140.1"/>
    <property type="molecule type" value="Genomic_DNA"/>
</dbReference>
<protein>
    <submittedName>
        <fullName evidence="2">Uncharacterized protein</fullName>
    </submittedName>
</protein>
<feature type="compositionally biased region" description="Acidic residues" evidence="1">
    <location>
        <begin position="154"/>
        <end position="174"/>
    </location>
</feature>
<evidence type="ECO:0000256" key="1">
    <source>
        <dbReference type="SAM" id="MobiDB-lite"/>
    </source>
</evidence>
<feature type="compositionally biased region" description="Basic and acidic residues" evidence="1">
    <location>
        <begin position="124"/>
        <end position="153"/>
    </location>
</feature>
<feature type="compositionally biased region" description="Basic and acidic residues" evidence="1">
    <location>
        <begin position="7"/>
        <end position="20"/>
    </location>
</feature>
<gene>
    <name evidence="2" type="ORF">EI77_02259</name>
</gene>
<accession>A0A4R7RYX8</accession>
<reference evidence="2 3" key="1">
    <citation type="submission" date="2019-03" db="EMBL/GenBank/DDBJ databases">
        <title>Genomic Encyclopedia of Archaeal and Bacterial Type Strains, Phase II (KMG-II): from individual species to whole genera.</title>
        <authorList>
            <person name="Goeker M."/>
        </authorList>
    </citation>
    <scope>NUCLEOTIDE SEQUENCE [LARGE SCALE GENOMIC DNA]</scope>
    <source>
        <strain evidence="2 3">ATCC 25309</strain>
    </source>
</reference>
<feature type="region of interest" description="Disordered" evidence="1">
    <location>
        <begin position="1"/>
        <end position="20"/>
    </location>
</feature>
<feature type="region of interest" description="Disordered" evidence="1">
    <location>
        <begin position="38"/>
        <end position="180"/>
    </location>
</feature>
<organism evidence="2 3">
    <name type="scientific">Prosthecobacter fusiformis</name>
    <dbReference type="NCBI Taxonomy" id="48464"/>
    <lineage>
        <taxon>Bacteria</taxon>
        <taxon>Pseudomonadati</taxon>
        <taxon>Verrucomicrobiota</taxon>
        <taxon>Verrucomicrobiia</taxon>
        <taxon>Verrucomicrobiales</taxon>
        <taxon>Verrucomicrobiaceae</taxon>
        <taxon>Prosthecobacter</taxon>
    </lineage>
</organism>
<sequence length="298" mass="33005">MVNPGRPKLEPGRRENESLRELSGLRISSRLLGERLGVEGRVKEGLESEDVGGRVNDGRDEPDEVGGRVNEGRELEVVGGRVNEGRDELEELGGRETEGRELEGVEGRVNEGRDDPEEVGGRVIEGRELEDVEGRVNDGRDELEDVDGRVNDGREDEEEEGEGRDIDGLDEEGEGREMEGLLEEEGRAWLGDRSRLDSSPGRAIAVRGRPITQAPSSATAPKPRLRGKVFVFIPISDPFLQPAIQLHPKKTIFSQKCLSPKCPRNQFHRSLQPLHLIGLFRPSAKVDAKFHAEKGVNH</sequence>
<feature type="compositionally biased region" description="Basic and acidic residues" evidence="1">
    <location>
        <begin position="92"/>
        <end position="113"/>
    </location>
</feature>
<keyword evidence="3" id="KW-1185">Reference proteome</keyword>
<dbReference type="Proteomes" id="UP000295662">
    <property type="component" value="Unassembled WGS sequence"/>
</dbReference>
<evidence type="ECO:0000313" key="3">
    <source>
        <dbReference type="Proteomes" id="UP000295662"/>
    </source>
</evidence>
<name>A0A4R7RYX8_9BACT</name>